<reference evidence="2 3" key="1">
    <citation type="submission" date="2012-08" db="EMBL/GenBank/DDBJ databases">
        <title>Oryza genome evolution.</title>
        <authorList>
            <person name="Wing R.A."/>
        </authorList>
    </citation>
    <scope>NUCLEOTIDE SEQUENCE</scope>
</reference>
<evidence type="ECO:0000256" key="1">
    <source>
        <dbReference type="SAM" id="MobiDB-lite"/>
    </source>
</evidence>
<organism evidence="2 3">
    <name type="scientific">Leersia perrieri</name>
    <dbReference type="NCBI Taxonomy" id="77586"/>
    <lineage>
        <taxon>Eukaryota</taxon>
        <taxon>Viridiplantae</taxon>
        <taxon>Streptophyta</taxon>
        <taxon>Embryophyta</taxon>
        <taxon>Tracheophyta</taxon>
        <taxon>Spermatophyta</taxon>
        <taxon>Magnoliopsida</taxon>
        <taxon>Liliopsida</taxon>
        <taxon>Poales</taxon>
        <taxon>Poaceae</taxon>
        <taxon>BOP clade</taxon>
        <taxon>Oryzoideae</taxon>
        <taxon>Oryzeae</taxon>
        <taxon>Oryzinae</taxon>
        <taxon>Leersia</taxon>
    </lineage>
</organism>
<keyword evidence="3" id="KW-1185">Reference proteome</keyword>
<reference evidence="3" key="2">
    <citation type="submission" date="2013-12" db="EMBL/GenBank/DDBJ databases">
        <authorList>
            <person name="Yu Y."/>
            <person name="Lee S."/>
            <person name="de Baynast K."/>
            <person name="Wissotski M."/>
            <person name="Liu L."/>
            <person name="Talag J."/>
            <person name="Goicoechea J."/>
            <person name="Angelova A."/>
            <person name="Jetty R."/>
            <person name="Kudrna D."/>
            <person name="Golser W."/>
            <person name="Rivera L."/>
            <person name="Zhang J."/>
            <person name="Wing R."/>
        </authorList>
    </citation>
    <scope>NUCLEOTIDE SEQUENCE</scope>
</reference>
<evidence type="ECO:0000313" key="3">
    <source>
        <dbReference type="Proteomes" id="UP000032180"/>
    </source>
</evidence>
<dbReference type="Proteomes" id="UP000032180">
    <property type="component" value="Chromosome 5"/>
</dbReference>
<reference evidence="2" key="3">
    <citation type="submission" date="2015-04" db="UniProtKB">
        <authorList>
            <consortium name="EnsemblPlants"/>
        </authorList>
    </citation>
    <scope>IDENTIFICATION</scope>
</reference>
<feature type="compositionally biased region" description="Basic residues" evidence="1">
    <location>
        <begin position="121"/>
        <end position="130"/>
    </location>
</feature>
<evidence type="ECO:0000313" key="2">
    <source>
        <dbReference type="EnsemblPlants" id="LPERR05G12950.1"/>
    </source>
</evidence>
<proteinExistence type="predicted"/>
<dbReference type="HOGENOM" id="CLU_1941147_0_0_1"/>
<protein>
    <submittedName>
        <fullName evidence="2">Uncharacterized protein</fullName>
    </submittedName>
</protein>
<dbReference type="Gramene" id="LPERR05G12950.1">
    <property type="protein sequence ID" value="LPERR05G12950.1"/>
    <property type="gene ID" value="LPERR05G12950"/>
</dbReference>
<sequence length="130" mass="14316">MRGTRTYASGSIRVQQDGGSVTAVSEYGASGAPSPPVLSLPELIIDLPGLFLMTKSRLHNLLVGKSFILPRRHRPPRVKPRHCLELTAAAIVFDNLVYLLCKRESEGRRTTGTTQLTAARDHRHPYLSPT</sequence>
<dbReference type="AlphaFoldDB" id="A0A0D9WGG8"/>
<dbReference type="EnsemblPlants" id="LPERR05G12950.1">
    <property type="protein sequence ID" value="LPERR05G12950.1"/>
    <property type="gene ID" value="LPERR05G12950"/>
</dbReference>
<feature type="region of interest" description="Disordered" evidence="1">
    <location>
        <begin position="109"/>
        <end position="130"/>
    </location>
</feature>
<name>A0A0D9WGG8_9ORYZ</name>
<accession>A0A0D9WGG8</accession>